<gene>
    <name evidence="2" type="ORF">Salmuc_03924</name>
</gene>
<accession>S9QFC3</accession>
<feature type="transmembrane region" description="Helical" evidence="1">
    <location>
        <begin position="6"/>
        <end position="27"/>
    </location>
</feature>
<dbReference type="Proteomes" id="UP000015347">
    <property type="component" value="Unassembled WGS sequence"/>
</dbReference>
<reference evidence="3" key="1">
    <citation type="journal article" date="2014" name="Stand. Genomic Sci.">
        <title>Genome sequence of the exopolysaccharide-producing Salipiger mucosus type strain (DSM 16094(T)), a moderately halophilic member of the Roseobacter clade.</title>
        <authorList>
            <person name="Riedel T."/>
            <person name="Spring S."/>
            <person name="Fiebig A."/>
            <person name="Petersen J."/>
            <person name="Kyrpides N.C."/>
            <person name="Goker M."/>
            <person name="Klenk H.P."/>
        </authorList>
    </citation>
    <scope>NUCLEOTIDE SEQUENCE [LARGE SCALE GENOMIC DNA]</scope>
    <source>
        <strain evidence="3">DSM 16094</strain>
    </source>
</reference>
<comment type="caution">
    <text evidence="2">The sequence shown here is derived from an EMBL/GenBank/DDBJ whole genome shotgun (WGS) entry which is preliminary data.</text>
</comment>
<evidence type="ECO:0000313" key="3">
    <source>
        <dbReference type="Proteomes" id="UP000015347"/>
    </source>
</evidence>
<name>S9QFC3_9RHOB</name>
<keyword evidence="1" id="KW-0812">Transmembrane</keyword>
<keyword evidence="1" id="KW-1133">Transmembrane helix</keyword>
<sequence>MLSVDLDAASVVLAGVIWGPVAGALALSSRMTPASLRPT</sequence>
<keyword evidence="1" id="KW-0472">Membrane</keyword>
<organism evidence="2 3">
    <name type="scientific">Salipiger mucosus DSM 16094</name>
    <dbReference type="NCBI Taxonomy" id="1123237"/>
    <lineage>
        <taxon>Bacteria</taxon>
        <taxon>Pseudomonadati</taxon>
        <taxon>Pseudomonadota</taxon>
        <taxon>Alphaproteobacteria</taxon>
        <taxon>Rhodobacterales</taxon>
        <taxon>Roseobacteraceae</taxon>
        <taxon>Salipiger</taxon>
    </lineage>
</organism>
<evidence type="ECO:0000256" key="1">
    <source>
        <dbReference type="SAM" id="Phobius"/>
    </source>
</evidence>
<evidence type="ECO:0000313" key="2">
    <source>
        <dbReference type="EMBL" id="EPX78308.1"/>
    </source>
</evidence>
<dbReference type="HOGENOM" id="CLU_3316692_0_0_5"/>
<proteinExistence type="predicted"/>
<dbReference type="EMBL" id="APVH01000040">
    <property type="protein sequence ID" value="EPX78308.1"/>
    <property type="molecule type" value="Genomic_DNA"/>
</dbReference>
<dbReference type="AlphaFoldDB" id="S9QFC3"/>
<protein>
    <submittedName>
        <fullName evidence="2">Uncharacterized protein</fullName>
    </submittedName>
</protein>
<keyword evidence="3" id="KW-1185">Reference proteome</keyword>